<evidence type="ECO:0000313" key="3">
    <source>
        <dbReference type="Proteomes" id="UP001381693"/>
    </source>
</evidence>
<organism evidence="2 3">
    <name type="scientific">Halocaridina rubra</name>
    <name type="common">Hawaiian red shrimp</name>
    <dbReference type="NCBI Taxonomy" id="373956"/>
    <lineage>
        <taxon>Eukaryota</taxon>
        <taxon>Metazoa</taxon>
        <taxon>Ecdysozoa</taxon>
        <taxon>Arthropoda</taxon>
        <taxon>Crustacea</taxon>
        <taxon>Multicrustacea</taxon>
        <taxon>Malacostraca</taxon>
        <taxon>Eumalacostraca</taxon>
        <taxon>Eucarida</taxon>
        <taxon>Decapoda</taxon>
        <taxon>Pleocyemata</taxon>
        <taxon>Caridea</taxon>
        <taxon>Atyoidea</taxon>
        <taxon>Atyidae</taxon>
        <taxon>Halocaridina</taxon>
    </lineage>
</organism>
<dbReference type="GO" id="GO:0045271">
    <property type="term" value="C:respiratory chain complex I"/>
    <property type="evidence" value="ECO:0007669"/>
    <property type="project" value="InterPro"/>
</dbReference>
<sequence length="145" mass="15027">MSLLSHIARGSRKLKVEAILFNPQTQGYCSGTAKPPPAKTAAKPTSTPKAKPADTAKPPPSSAAAASKPPPAAASKSTASAASSFAYNSPATPVDPGQPVGPGASKTGDYPNTEYYTYNKMSYFDLEVEMGKDRIPQPSADNGHF</sequence>
<evidence type="ECO:0000256" key="1">
    <source>
        <dbReference type="SAM" id="MobiDB-lite"/>
    </source>
</evidence>
<dbReference type="Pfam" id="PF15880">
    <property type="entry name" value="NDUFV3"/>
    <property type="match status" value="1"/>
</dbReference>
<feature type="region of interest" description="Disordered" evidence="1">
    <location>
        <begin position="26"/>
        <end position="111"/>
    </location>
</feature>
<dbReference type="AlphaFoldDB" id="A0AAN8ZWE1"/>
<accession>A0AAN8ZWE1</accession>
<dbReference type="EMBL" id="JAXCGZ010015126">
    <property type="protein sequence ID" value="KAK7071166.1"/>
    <property type="molecule type" value="Genomic_DNA"/>
</dbReference>
<evidence type="ECO:0000313" key="2">
    <source>
        <dbReference type="EMBL" id="KAK7071166.1"/>
    </source>
</evidence>
<dbReference type="Proteomes" id="UP001381693">
    <property type="component" value="Unassembled WGS sequence"/>
</dbReference>
<reference evidence="2 3" key="1">
    <citation type="submission" date="2023-11" db="EMBL/GenBank/DDBJ databases">
        <title>Halocaridina rubra genome assembly.</title>
        <authorList>
            <person name="Smith C."/>
        </authorList>
    </citation>
    <scope>NUCLEOTIDE SEQUENCE [LARGE SCALE GENOMIC DNA]</scope>
    <source>
        <strain evidence="2">EP-1</strain>
        <tissue evidence="2">Whole</tissue>
    </source>
</reference>
<dbReference type="GO" id="GO:0005739">
    <property type="term" value="C:mitochondrion"/>
    <property type="evidence" value="ECO:0007669"/>
    <property type="project" value="InterPro"/>
</dbReference>
<proteinExistence type="predicted"/>
<dbReference type="InterPro" id="IPR026193">
    <property type="entry name" value="NDUFV3"/>
</dbReference>
<keyword evidence="3" id="KW-1185">Reference proteome</keyword>
<gene>
    <name evidence="2" type="ORF">SK128_009011</name>
</gene>
<name>A0AAN8ZWE1_HALRR</name>
<evidence type="ECO:0008006" key="4">
    <source>
        <dbReference type="Google" id="ProtNLM"/>
    </source>
</evidence>
<feature type="compositionally biased region" description="Low complexity" evidence="1">
    <location>
        <begin position="39"/>
        <end position="84"/>
    </location>
</feature>
<comment type="caution">
    <text evidence="2">The sequence shown here is derived from an EMBL/GenBank/DDBJ whole genome shotgun (WGS) entry which is preliminary data.</text>
</comment>
<protein>
    <recommendedName>
        <fullName evidence="4">NADH dehydrogenase [ubiquinone] flavoprotein 3, mitochondrial</fullName>
    </recommendedName>
</protein>